<dbReference type="InterPro" id="IPR042095">
    <property type="entry name" value="SUMF_sf"/>
</dbReference>
<dbReference type="Pfam" id="PF12867">
    <property type="entry name" value="DinB_2"/>
    <property type="match status" value="1"/>
</dbReference>
<comment type="pathway">
    <text evidence="3">Amino-acid biosynthesis; ergothioneine biosynthesis.</text>
</comment>
<proteinExistence type="predicted"/>
<gene>
    <name evidence="6" type="ORF">SAMN05421785_106250</name>
</gene>
<dbReference type="Gene3D" id="3.90.1580.10">
    <property type="entry name" value="paralog of FGE (formylglycine-generating enzyme)"/>
    <property type="match status" value="2"/>
</dbReference>
<dbReference type="PANTHER" id="PTHR23150:SF36">
    <property type="entry name" value="HERCYNINE OXYGENASE"/>
    <property type="match status" value="1"/>
</dbReference>
<dbReference type="SUPFAM" id="SSF56436">
    <property type="entry name" value="C-type lectin-like"/>
    <property type="match status" value="1"/>
</dbReference>
<dbReference type="InterPro" id="IPR005532">
    <property type="entry name" value="SUMF_dom"/>
</dbReference>
<dbReference type="OrthoDB" id="9768004at2"/>
<dbReference type="RefSeq" id="WP_076393618.1">
    <property type="nucleotide sequence ID" value="NZ_FTOV01000006.1"/>
</dbReference>
<keyword evidence="1" id="KW-0560">Oxidoreductase</keyword>
<dbReference type="NCBIfam" id="TIGR03440">
    <property type="entry name" value="egtB_TIGR03440"/>
    <property type="match status" value="1"/>
</dbReference>
<evidence type="ECO:0000259" key="4">
    <source>
        <dbReference type="Pfam" id="PF03781"/>
    </source>
</evidence>
<keyword evidence="2" id="KW-0408">Iron</keyword>
<evidence type="ECO:0000259" key="5">
    <source>
        <dbReference type="Pfam" id="PF12867"/>
    </source>
</evidence>
<accession>A0A1N7PGP3</accession>
<evidence type="ECO:0000313" key="6">
    <source>
        <dbReference type="EMBL" id="SIT09805.1"/>
    </source>
</evidence>
<feature type="domain" description="Sulfatase-modifying factor enzyme-like" evidence="4">
    <location>
        <begin position="182"/>
        <end position="330"/>
    </location>
</feature>
<dbReference type="GO" id="GO:0052699">
    <property type="term" value="P:ergothioneine biosynthetic process"/>
    <property type="evidence" value="ECO:0007669"/>
    <property type="project" value="InterPro"/>
</dbReference>
<sequence>MIEQNILVKEKQLLENYRRIRARSVEICEPLETEDFVVQPVIDVSPPKWHLGHTTWFFETFILIPNLNDYQVFNPQYNFVFNSYYETIGARVIRTDRGNLSRPSVADIFQYRKYVDKQMETFLLNNDLSDDLKKLFELGLNHEQQHQELLLTDIKYILGHNPLFPAYNENFPLEKSEPENFEMLSFKEGIYEIGFEGKGFCFDNELNRHKVYLNDFQISNRLVTNSEYLEFMNDGGYENFRHWHAEGWEWVKENYAKAPLYWHFIEGKWMLYTLNGLKEITPDEAVCHINFFEASAFASWKGMRLPTEAEWEVASGKFDWGKRWEWTGSAYLPYPGFAKEEGAVGEYNGKFMVNQMVLRGASLATPKGHSRKTYRNFFPTSLQWQFTGIRLAK</sequence>
<feature type="domain" description="DinB-like" evidence="5">
    <location>
        <begin position="17"/>
        <end position="146"/>
    </location>
</feature>
<dbReference type="InterPro" id="IPR016187">
    <property type="entry name" value="CTDL_fold"/>
</dbReference>
<evidence type="ECO:0000256" key="1">
    <source>
        <dbReference type="ARBA" id="ARBA00023002"/>
    </source>
</evidence>
<dbReference type="AlphaFoldDB" id="A0A1N7PGP3"/>
<evidence type="ECO:0000313" key="7">
    <source>
        <dbReference type="Proteomes" id="UP000185781"/>
    </source>
</evidence>
<dbReference type="STRING" id="373672.SAMN05421785_106250"/>
<dbReference type="Proteomes" id="UP000185781">
    <property type="component" value="Unassembled WGS sequence"/>
</dbReference>
<dbReference type="PANTHER" id="PTHR23150">
    <property type="entry name" value="SULFATASE MODIFYING FACTOR 1, 2"/>
    <property type="match status" value="1"/>
</dbReference>
<dbReference type="InterPro" id="IPR017806">
    <property type="entry name" value="EgtB"/>
</dbReference>
<protein>
    <submittedName>
        <fullName evidence="6">Ergothioneine biosynthesis protein EgtB</fullName>
    </submittedName>
</protein>
<dbReference type="EMBL" id="FTOV01000006">
    <property type="protein sequence ID" value="SIT09805.1"/>
    <property type="molecule type" value="Genomic_DNA"/>
</dbReference>
<name>A0A1N7PGP3_9FLAO</name>
<evidence type="ECO:0000256" key="3">
    <source>
        <dbReference type="ARBA" id="ARBA00037882"/>
    </source>
</evidence>
<dbReference type="InterPro" id="IPR024775">
    <property type="entry name" value="DinB-like"/>
</dbReference>
<reference evidence="6 7" key="1">
    <citation type="submission" date="2017-01" db="EMBL/GenBank/DDBJ databases">
        <authorList>
            <person name="Mah S.A."/>
            <person name="Swanson W.J."/>
            <person name="Moy G.W."/>
            <person name="Vacquier V.D."/>
        </authorList>
    </citation>
    <scope>NUCLEOTIDE SEQUENCE [LARGE SCALE GENOMIC DNA]</scope>
    <source>
        <strain evidence="6 7">DSM 18014</strain>
    </source>
</reference>
<organism evidence="6 7">
    <name type="scientific">Chryseobacterium gambrini</name>
    <dbReference type="NCBI Taxonomy" id="373672"/>
    <lineage>
        <taxon>Bacteria</taxon>
        <taxon>Pseudomonadati</taxon>
        <taxon>Bacteroidota</taxon>
        <taxon>Flavobacteriia</taxon>
        <taxon>Flavobacteriales</taxon>
        <taxon>Weeksellaceae</taxon>
        <taxon>Chryseobacterium group</taxon>
        <taxon>Chryseobacterium</taxon>
    </lineage>
</organism>
<dbReference type="InterPro" id="IPR051043">
    <property type="entry name" value="Sulfatase_Mod_Factor_Kinase"/>
</dbReference>
<evidence type="ECO:0000256" key="2">
    <source>
        <dbReference type="ARBA" id="ARBA00023004"/>
    </source>
</evidence>
<dbReference type="Pfam" id="PF03781">
    <property type="entry name" value="FGE-sulfatase"/>
    <property type="match status" value="1"/>
</dbReference>